<sequence>MPKEVISSLPEGQSTITVAITDTAGNTGTTTHDITVSSTPPNVAFNAISQDNVLNAIEATQPLTLSGTSNLPDGSTVTVTLNSINYTAQVQGGVWQVQVSCQRRG</sequence>
<evidence type="ECO:0008006" key="3">
    <source>
        <dbReference type="Google" id="ProtNLM"/>
    </source>
</evidence>
<gene>
    <name evidence="1" type="ORF">NCTC12120_06669</name>
</gene>
<accession>A0A2X3JFG0</accession>
<name>A0A2X3JFG0_9ENTR</name>
<dbReference type="NCBIfam" id="NF033510">
    <property type="entry name" value="Ca_tandemer"/>
    <property type="match status" value="1"/>
</dbReference>
<dbReference type="AlphaFoldDB" id="A0A2X3JFG0"/>
<dbReference type="Gene3D" id="2.60.40.10">
    <property type="entry name" value="Immunoglobulins"/>
    <property type="match status" value="2"/>
</dbReference>
<organism evidence="1 2">
    <name type="scientific">Cedecea neteri</name>
    <dbReference type="NCBI Taxonomy" id="158822"/>
    <lineage>
        <taxon>Bacteria</taxon>
        <taxon>Pseudomonadati</taxon>
        <taxon>Pseudomonadota</taxon>
        <taxon>Gammaproteobacteria</taxon>
        <taxon>Enterobacterales</taxon>
        <taxon>Enterobacteriaceae</taxon>
        <taxon>Cedecea</taxon>
    </lineage>
</organism>
<dbReference type="InterPro" id="IPR013783">
    <property type="entry name" value="Ig-like_fold"/>
</dbReference>
<protein>
    <recommendedName>
        <fullName evidence="3">Bacterial Ig-like domain-containing protein</fullName>
    </recommendedName>
</protein>
<dbReference type="EMBL" id="UAVU01000010">
    <property type="protein sequence ID" value="SQC93555.1"/>
    <property type="molecule type" value="Genomic_DNA"/>
</dbReference>
<evidence type="ECO:0000313" key="1">
    <source>
        <dbReference type="EMBL" id="SQC93555.1"/>
    </source>
</evidence>
<proteinExistence type="predicted"/>
<reference evidence="1 2" key="1">
    <citation type="submission" date="2018-06" db="EMBL/GenBank/DDBJ databases">
        <authorList>
            <consortium name="Pathogen Informatics"/>
            <person name="Doyle S."/>
        </authorList>
    </citation>
    <scope>NUCLEOTIDE SEQUENCE [LARGE SCALE GENOMIC DNA]</scope>
    <source>
        <strain evidence="1 2">NCTC12120</strain>
    </source>
</reference>
<evidence type="ECO:0000313" key="2">
    <source>
        <dbReference type="Proteomes" id="UP000251197"/>
    </source>
</evidence>
<dbReference type="Proteomes" id="UP000251197">
    <property type="component" value="Unassembled WGS sequence"/>
</dbReference>